<feature type="transmembrane region" description="Helical" evidence="8">
    <location>
        <begin position="132"/>
        <end position="154"/>
    </location>
</feature>
<protein>
    <submittedName>
        <fullName evidence="9">Iron complex transport system permease</fullName>
    </submittedName>
</protein>
<feature type="transmembrane region" description="Helical" evidence="8">
    <location>
        <begin position="180"/>
        <end position="200"/>
    </location>
</feature>
<sequence>MKRGIVLVTLGLAVISVFVGSGTLTFQGLISGDSQQWLLLYETRLPRTVSLVLAGGMMSVCGVVLQKIMQNPFVSTNAIGMVDSSRLGILLVMLFFPNASILVRSGVAFVFSYLGVLLFLALSKRLPQRDPFILPLTGMMFGNVVGAAASFFGYQFQLVQNMSSWLQGNFATVMKADHQLIYVTIPIFIVLFFMLHKIMVLSLGADLAQNFGLNVNQLQFLLLALVALGSTAVLIMVGSVPFLGIVVPNLIALKFGDHLKNTLFLTGVTGSGLLLLCDILARVVIAPYEVPVSVVMGILGGILFLVLLMRRRVA</sequence>
<dbReference type="InterPro" id="IPR000522">
    <property type="entry name" value="ABC_transptr_permease_BtuC"/>
</dbReference>
<organism evidence="9 10">
    <name type="scientific">Enterococcus diestrammenae</name>
    <dbReference type="NCBI Taxonomy" id="1155073"/>
    <lineage>
        <taxon>Bacteria</taxon>
        <taxon>Bacillati</taxon>
        <taxon>Bacillota</taxon>
        <taxon>Bacilli</taxon>
        <taxon>Lactobacillales</taxon>
        <taxon>Enterococcaceae</taxon>
        <taxon>Enterococcus</taxon>
    </lineage>
</organism>
<gene>
    <name evidence="9" type="ORF">BAU18_000749</name>
</gene>
<keyword evidence="4" id="KW-1003">Cell membrane</keyword>
<dbReference type="RefSeq" id="WP_161870775.1">
    <property type="nucleotide sequence ID" value="NZ_MAEI02000001.1"/>
</dbReference>
<dbReference type="Gene3D" id="1.10.3470.10">
    <property type="entry name" value="ABC transporter involved in vitamin B12 uptake, BtuC"/>
    <property type="match status" value="1"/>
</dbReference>
<keyword evidence="5 8" id="KW-0812">Transmembrane</keyword>
<feature type="transmembrane region" description="Helical" evidence="8">
    <location>
        <begin position="87"/>
        <end position="120"/>
    </location>
</feature>
<dbReference type="InterPro" id="IPR037294">
    <property type="entry name" value="ABC_BtuC-like"/>
</dbReference>
<name>A0ABV0EZC9_9ENTE</name>
<evidence type="ECO:0000256" key="1">
    <source>
        <dbReference type="ARBA" id="ARBA00004651"/>
    </source>
</evidence>
<evidence type="ECO:0000256" key="3">
    <source>
        <dbReference type="ARBA" id="ARBA00022448"/>
    </source>
</evidence>
<evidence type="ECO:0000256" key="7">
    <source>
        <dbReference type="ARBA" id="ARBA00023136"/>
    </source>
</evidence>
<reference evidence="9" key="2">
    <citation type="submission" date="2024-02" db="EMBL/GenBank/DDBJ databases">
        <title>The Genome Sequence of Enterococcus diestrammenae JM9A.</title>
        <authorList>
            <person name="Earl A."/>
            <person name="Manson A."/>
            <person name="Gilmore M."/>
            <person name="Sanders J."/>
            <person name="Shea T."/>
            <person name="Howe W."/>
            <person name="Livny J."/>
            <person name="Cuomo C."/>
            <person name="Neafsey D."/>
            <person name="Birren B."/>
        </authorList>
    </citation>
    <scope>NUCLEOTIDE SEQUENCE</scope>
    <source>
        <strain evidence="9">JM9A</strain>
    </source>
</reference>
<keyword evidence="10" id="KW-1185">Reference proteome</keyword>
<dbReference type="PANTHER" id="PTHR30472:SF27">
    <property type="entry name" value="PETROBACTIN IMPORT SYSTEM PERMEASE PROTEIN YCLN"/>
    <property type="match status" value="1"/>
</dbReference>
<dbReference type="EMBL" id="MAEI02000001">
    <property type="protein sequence ID" value="MEO1781170.1"/>
    <property type="molecule type" value="Genomic_DNA"/>
</dbReference>
<dbReference type="PANTHER" id="PTHR30472">
    <property type="entry name" value="FERRIC ENTEROBACTIN TRANSPORT SYSTEM PERMEASE PROTEIN"/>
    <property type="match status" value="1"/>
</dbReference>
<evidence type="ECO:0000256" key="2">
    <source>
        <dbReference type="ARBA" id="ARBA00007935"/>
    </source>
</evidence>
<feature type="transmembrane region" description="Helical" evidence="8">
    <location>
        <begin position="220"/>
        <end position="251"/>
    </location>
</feature>
<accession>A0ABV0EZC9</accession>
<feature type="transmembrane region" description="Helical" evidence="8">
    <location>
        <begin position="263"/>
        <end position="284"/>
    </location>
</feature>
<comment type="similarity">
    <text evidence="2">Belongs to the binding-protein-dependent transport system permease family. FecCD subfamily.</text>
</comment>
<reference evidence="9" key="1">
    <citation type="submission" date="2016-06" db="EMBL/GenBank/DDBJ databases">
        <authorList>
            <person name="Van Tyne D."/>
        </authorList>
    </citation>
    <scope>NUCLEOTIDE SEQUENCE</scope>
    <source>
        <strain evidence="9">JM9A</strain>
    </source>
</reference>
<dbReference type="Proteomes" id="UP001429357">
    <property type="component" value="Unassembled WGS sequence"/>
</dbReference>
<keyword evidence="6 8" id="KW-1133">Transmembrane helix</keyword>
<comment type="caution">
    <text evidence="9">The sequence shown here is derived from an EMBL/GenBank/DDBJ whole genome shotgun (WGS) entry which is preliminary data.</text>
</comment>
<evidence type="ECO:0000256" key="4">
    <source>
        <dbReference type="ARBA" id="ARBA00022475"/>
    </source>
</evidence>
<evidence type="ECO:0000256" key="6">
    <source>
        <dbReference type="ARBA" id="ARBA00022989"/>
    </source>
</evidence>
<comment type="subcellular location">
    <subcellularLocation>
        <location evidence="1">Cell membrane</location>
        <topology evidence="1">Multi-pass membrane protein</topology>
    </subcellularLocation>
</comment>
<dbReference type="CDD" id="cd06550">
    <property type="entry name" value="TM_ABC_iron-siderophores_like"/>
    <property type="match status" value="1"/>
</dbReference>
<dbReference type="SUPFAM" id="SSF81345">
    <property type="entry name" value="ABC transporter involved in vitamin B12 uptake, BtuC"/>
    <property type="match status" value="1"/>
</dbReference>
<dbReference type="Pfam" id="PF01032">
    <property type="entry name" value="FecCD"/>
    <property type="match status" value="1"/>
</dbReference>
<feature type="transmembrane region" description="Helical" evidence="8">
    <location>
        <begin position="290"/>
        <end position="309"/>
    </location>
</feature>
<proteinExistence type="inferred from homology"/>
<keyword evidence="7 8" id="KW-0472">Membrane</keyword>
<evidence type="ECO:0000313" key="9">
    <source>
        <dbReference type="EMBL" id="MEO1781170.1"/>
    </source>
</evidence>
<evidence type="ECO:0000256" key="8">
    <source>
        <dbReference type="SAM" id="Phobius"/>
    </source>
</evidence>
<evidence type="ECO:0000256" key="5">
    <source>
        <dbReference type="ARBA" id="ARBA00022692"/>
    </source>
</evidence>
<keyword evidence="3" id="KW-0813">Transport</keyword>
<evidence type="ECO:0000313" key="10">
    <source>
        <dbReference type="Proteomes" id="UP001429357"/>
    </source>
</evidence>
<feature type="transmembrane region" description="Helical" evidence="8">
    <location>
        <begin position="48"/>
        <end position="66"/>
    </location>
</feature>